<keyword evidence="9" id="KW-1185">Reference proteome</keyword>
<evidence type="ECO:0000256" key="3">
    <source>
        <dbReference type="ARBA" id="ARBA00022679"/>
    </source>
</evidence>
<comment type="caution">
    <text evidence="8">The sequence shown here is derived from an EMBL/GenBank/DDBJ whole genome shotgun (WGS) entry which is preliminary data.</text>
</comment>
<evidence type="ECO:0000256" key="1">
    <source>
        <dbReference type="ARBA" id="ARBA00000373"/>
    </source>
</evidence>
<dbReference type="NCBIfam" id="NF007485">
    <property type="entry name" value="PRK10078.1"/>
    <property type="match status" value="1"/>
</dbReference>
<comment type="catalytic activity">
    <reaction evidence="1 6">
        <text>alpha-D-ribose 1,5-bisphosphate + ATP = 5-phospho-alpha-D-ribose 1-diphosphate + ADP</text>
        <dbReference type="Rhea" id="RHEA:20109"/>
        <dbReference type="ChEBI" id="CHEBI:30616"/>
        <dbReference type="ChEBI" id="CHEBI:58017"/>
        <dbReference type="ChEBI" id="CHEBI:68688"/>
        <dbReference type="ChEBI" id="CHEBI:456216"/>
        <dbReference type="EC" id="2.7.4.23"/>
    </reaction>
</comment>
<organism evidence="8 9">
    <name type="scientific">Shewanella nanhaiensis</name>
    <dbReference type="NCBI Taxonomy" id="2864872"/>
    <lineage>
        <taxon>Bacteria</taxon>
        <taxon>Pseudomonadati</taxon>
        <taxon>Pseudomonadota</taxon>
        <taxon>Gammaproteobacteria</taxon>
        <taxon>Alteromonadales</taxon>
        <taxon>Shewanellaceae</taxon>
        <taxon>Shewanella</taxon>
    </lineage>
</organism>
<reference evidence="8 9" key="1">
    <citation type="submission" date="2021-07" db="EMBL/GenBank/DDBJ databases">
        <title>Shewanella sp. nov, isolated from SCS.</title>
        <authorList>
            <person name="Cao W.R."/>
        </authorList>
    </citation>
    <scope>NUCLEOTIDE SEQUENCE [LARGE SCALE GENOMIC DNA]</scope>
    <source>
        <strain evidence="8 9">NR704-98</strain>
    </source>
</reference>
<evidence type="ECO:0000256" key="6">
    <source>
        <dbReference type="HAMAP-Rule" id="MF_00836"/>
    </source>
</evidence>
<keyword evidence="5 6" id="KW-0067">ATP-binding</keyword>
<accession>A0ABS7E357</accession>
<name>A0ABS7E357_9GAMM</name>
<comment type="function">
    <text evidence="6">Catalyzes the phosphorylation of ribose 1,5-bisphosphate to 5-phospho-D-ribosyl alpha-1-diphosphate (PRPP).</text>
</comment>
<sequence>MGRLFYVIGPSGSGKDTFIQAVRETWPDSILYAHRYITRCATAGGENHIELSQREFLYRKQKGLFSIDWQAHQHHYALGAEIDTWLNLGLDVVLNGSREYLGKMQEKFGERLFPVLMQVDDVTLAERLRMRGRESEAQIIKRLARAQAHPLSLPEQSITIDNSGSLEASLTQFSNYYQKLIRDSIPAE</sequence>
<keyword evidence="3 6" id="KW-0808">Transferase</keyword>
<evidence type="ECO:0000256" key="5">
    <source>
        <dbReference type="ARBA" id="ARBA00022840"/>
    </source>
</evidence>
<proteinExistence type="inferred from homology"/>
<dbReference type="EMBL" id="JAHZST010000006">
    <property type="protein sequence ID" value="MBW8184083.1"/>
    <property type="molecule type" value="Genomic_DNA"/>
</dbReference>
<comment type="pathway">
    <text evidence="2 6">Metabolic intermediate biosynthesis; 5-phospho-alpha-D-ribose 1-diphosphate biosynthesis; 5-phospho-alpha-D-ribose 1-diphosphate from D-ribose 5-phosphate (route II): step 3/3.</text>
</comment>
<dbReference type="SMART" id="SM00072">
    <property type="entry name" value="GuKc"/>
    <property type="match status" value="1"/>
</dbReference>
<dbReference type="NCBIfam" id="TIGR02322">
    <property type="entry name" value="phosphon_PhnN"/>
    <property type="match status" value="1"/>
</dbReference>
<evidence type="ECO:0000313" key="8">
    <source>
        <dbReference type="EMBL" id="MBW8184083.1"/>
    </source>
</evidence>
<evidence type="ECO:0000256" key="2">
    <source>
        <dbReference type="ARBA" id="ARBA00005069"/>
    </source>
</evidence>
<dbReference type="EC" id="2.7.4.23" evidence="6"/>
<feature type="domain" description="Guanylate kinase/L-type calcium channel beta subunit" evidence="7">
    <location>
        <begin position="1"/>
        <end position="181"/>
    </location>
</feature>
<dbReference type="Pfam" id="PF00625">
    <property type="entry name" value="Guanylate_kin"/>
    <property type="match status" value="1"/>
</dbReference>
<dbReference type="InterPro" id="IPR012699">
    <property type="entry name" value="PhnN"/>
</dbReference>
<gene>
    <name evidence="6 8" type="primary">phnN</name>
    <name evidence="8" type="ORF">K0625_10390</name>
</gene>
<dbReference type="GO" id="GO:0033863">
    <property type="term" value="F:ribose 1,5-bisphosphate phosphokinase activity"/>
    <property type="evidence" value="ECO:0007669"/>
    <property type="project" value="UniProtKB-EC"/>
</dbReference>
<dbReference type="InterPro" id="IPR027417">
    <property type="entry name" value="P-loop_NTPase"/>
</dbReference>
<dbReference type="SUPFAM" id="SSF52540">
    <property type="entry name" value="P-loop containing nucleoside triphosphate hydrolases"/>
    <property type="match status" value="1"/>
</dbReference>
<feature type="binding site" evidence="6">
    <location>
        <begin position="9"/>
        <end position="16"/>
    </location>
    <ligand>
        <name>ATP</name>
        <dbReference type="ChEBI" id="CHEBI:30616"/>
    </ligand>
</feature>
<dbReference type="InterPro" id="IPR008145">
    <property type="entry name" value="GK/Ca_channel_bsu"/>
</dbReference>
<dbReference type="Gene3D" id="3.40.50.300">
    <property type="entry name" value="P-loop containing nucleotide triphosphate hydrolases"/>
    <property type="match status" value="1"/>
</dbReference>
<dbReference type="Proteomes" id="UP001195963">
    <property type="component" value="Unassembled WGS sequence"/>
</dbReference>
<evidence type="ECO:0000256" key="4">
    <source>
        <dbReference type="ARBA" id="ARBA00022741"/>
    </source>
</evidence>
<evidence type="ECO:0000313" key="9">
    <source>
        <dbReference type="Proteomes" id="UP001195963"/>
    </source>
</evidence>
<keyword evidence="4 6" id="KW-0547">Nucleotide-binding</keyword>
<dbReference type="RefSeq" id="WP_220109628.1">
    <property type="nucleotide sequence ID" value="NZ_JAHZST010000006.1"/>
</dbReference>
<dbReference type="HAMAP" id="MF_00836">
    <property type="entry name" value="PhnN"/>
    <property type="match status" value="1"/>
</dbReference>
<protein>
    <recommendedName>
        <fullName evidence="6">Ribose 1,5-bisphosphate phosphokinase PhnN</fullName>
        <ecNumber evidence="6">2.7.4.23</ecNumber>
    </recommendedName>
    <alternativeName>
        <fullName evidence="6">Ribose 1,5-bisphosphokinase</fullName>
    </alternativeName>
</protein>
<evidence type="ECO:0000259" key="7">
    <source>
        <dbReference type="SMART" id="SM00072"/>
    </source>
</evidence>
<comment type="similarity">
    <text evidence="6">Belongs to the ribose 1,5-bisphosphokinase family.</text>
</comment>